<accession>A0A9P4GKH4</accession>
<proteinExistence type="predicted"/>
<gene>
    <name evidence="2" type="ORF">K460DRAFT_352277</name>
</gene>
<dbReference type="RefSeq" id="XP_040789657.1">
    <property type="nucleotide sequence ID" value="XM_040931636.1"/>
</dbReference>
<dbReference type="OrthoDB" id="3796889at2759"/>
<evidence type="ECO:0000313" key="2">
    <source>
        <dbReference type="EMBL" id="KAF1847094.1"/>
    </source>
</evidence>
<keyword evidence="3" id="KW-1185">Reference proteome</keyword>
<dbReference type="GeneID" id="63848888"/>
<evidence type="ECO:0000313" key="3">
    <source>
        <dbReference type="Proteomes" id="UP000800039"/>
    </source>
</evidence>
<sequence length="670" mass="75250">MWRPGIQLNEVFYCWGYFTILGQADTGGVSWENIVHFLLLLNLLVSIHIVSNFSPPQPTSTMSQWTIGSLSLQNPQLYPAVDDRGCATDFAFYRKTLWDKSKGPRILVINALTEKKITLHICIDGKESAEDFKSTHHAVSNDSGDPTLQELQDQRKRGFIFKAYAERRNGSWEEVGLATKLWSFNMQSEGQPYVVFELKDVDLKRVYSYRKVDEPWAFVGKLRFEMTIVSTADGKALDGTGYNGRGFHVRSYSLADQPSIEFYAICPAIPKFLRHDGIPITLLRFALGPQNKMGTWEPADYPYAKAITHRVFNSGFKYERSSGNYSFTSGAGRTTQLGKFLRIWSVLNKSAPEQTQKLFELRFKDNPPTVNCMDQTGILGLCMSFACVDEDDRNTLIAYFTKPFGFLHDSPLVGWDKDKDGKTIQCNNPLKYTSQPMPDLFYPPTTPFRSFFGSHVFLEFRNRIYDACAGPYTGGHFAEPGDLKVYLDAAVDSKPGTVPTKFWDSSEHKTVEEPPGMRPWTGTAEIAKPFQVADGHGGILGELDHTMREGNDWKRVPDDLNHELDLQAFSLDIEKLGKWIIDETKSSSTCQVTTVEDPVVDTGATVINKDAAENGSITWCLEANGSSATLYVHILSRFEDAAAERSAMFGQGRVEGGPTKTQLARDNRHH</sequence>
<name>A0A9P4GKH4_9PLEO</name>
<evidence type="ECO:0000256" key="1">
    <source>
        <dbReference type="SAM" id="MobiDB-lite"/>
    </source>
</evidence>
<reference evidence="2" key="1">
    <citation type="submission" date="2020-01" db="EMBL/GenBank/DDBJ databases">
        <authorList>
            <consortium name="DOE Joint Genome Institute"/>
            <person name="Haridas S."/>
            <person name="Albert R."/>
            <person name="Binder M."/>
            <person name="Bloem J."/>
            <person name="Labutti K."/>
            <person name="Salamov A."/>
            <person name="Andreopoulos B."/>
            <person name="Baker S.E."/>
            <person name="Barry K."/>
            <person name="Bills G."/>
            <person name="Bluhm B.H."/>
            <person name="Cannon C."/>
            <person name="Castanera R."/>
            <person name="Culley D.E."/>
            <person name="Daum C."/>
            <person name="Ezra D."/>
            <person name="Gonzalez J.B."/>
            <person name="Henrissat B."/>
            <person name="Kuo A."/>
            <person name="Liang C."/>
            <person name="Lipzen A."/>
            <person name="Lutzoni F."/>
            <person name="Magnuson J."/>
            <person name="Mondo S."/>
            <person name="Nolan M."/>
            <person name="Ohm R."/>
            <person name="Pangilinan J."/>
            <person name="Park H.-J."/>
            <person name="Ramirez L."/>
            <person name="Alfaro M."/>
            <person name="Sun H."/>
            <person name="Tritt A."/>
            <person name="Yoshinaga Y."/>
            <person name="Zwiers L.-H."/>
            <person name="Turgeon B.G."/>
            <person name="Goodwin S.B."/>
            <person name="Spatafora J.W."/>
            <person name="Crous P.W."/>
            <person name="Grigoriev I.V."/>
        </authorList>
    </citation>
    <scope>NUCLEOTIDE SEQUENCE</scope>
    <source>
        <strain evidence="2">CBS 394.84</strain>
    </source>
</reference>
<dbReference type="EMBL" id="ML976615">
    <property type="protein sequence ID" value="KAF1847094.1"/>
    <property type="molecule type" value="Genomic_DNA"/>
</dbReference>
<feature type="region of interest" description="Disordered" evidence="1">
    <location>
        <begin position="649"/>
        <end position="670"/>
    </location>
</feature>
<dbReference type="Proteomes" id="UP000800039">
    <property type="component" value="Unassembled WGS sequence"/>
</dbReference>
<comment type="caution">
    <text evidence="2">The sequence shown here is derived from an EMBL/GenBank/DDBJ whole genome shotgun (WGS) entry which is preliminary data.</text>
</comment>
<protein>
    <submittedName>
        <fullName evidence="2">Uncharacterized protein</fullName>
    </submittedName>
</protein>
<organism evidence="2 3">
    <name type="scientific">Cucurbitaria berberidis CBS 394.84</name>
    <dbReference type="NCBI Taxonomy" id="1168544"/>
    <lineage>
        <taxon>Eukaryota</taxon>
        <taxon>Fungi</taxon>
        <taxon>Dikarya</taxon>
        <taxon>Ascomycota</taxon>
        <taxon>Pezizomycotina</taxon>
        <taxon>Dothideomycetes</taxon>
        <taxon>Pleosporomycetidae</taxon>
        <taxon>Pleosporales</taxon>
        <taxon>Pleosporineae</taxon>
        <taxon>Cucurbitariaceae</taxon>
        <taxon>Cucurbitaria</taxon>
    </lineage>
</organism>
<dbReference type="AlphaFoldDB" id="A0A9P4GKH4"/>